<dbReference type="Proteomes" id="UP001202328">
    <property type="component" value="Unassembled WGS sequence"/>
</dbReference>
<sequence>MLNDDHMVWLISNYLHTLDYIHLRGVSKKYQAMLDLKRSSSTRTAQTTDLSPWLVFPKHQAMYNFINSMHNNENYLMSIPELLKGFRIRFSKGGWLLLSKDKTLFFYNPFTRSTVELPDLPDSYHHYAFTAS</sequence>
<dbReference type="AlphaFoldDB" id="A0AAD4T9D6"/>
<name>A0AAD4T9D6_9MAGN</name>
<dbReference type="PANTHER" id="PTHR33127:SF5">
    <property type="entry name" value="TRANSMEMBRANE PROTEIN"/>
    <property type="match status" value="1"/>
</dbReference>
<evidence type="ECO:0000313" key="1">
    <source>
        <dbReference type="EMBL" id="KAI3949022.1"/>
    </source>
</evidence>
<proteinExistence type="predicted"/>
<evidence type="ECO:0008006" key="3">
    <source>
        <dbReference type="Google" id="ProtNLM"/>
    </source>
</evidence>
<dbReference type="EMBL" id="JAJJMB010003208">
    <property type="protein sequence ID" value="KAI3949022.1"/>
    <property type="molecule type" value="Genomic_DNA"/>
</dbReference>
<protein>
    <recommendedName>
        <fullName evidence="3">F-box domain-containing protein</fullName>
    </recommendedName>
</protein>
<organism evidence="1 2">
    <name type="scientific">Papaver atlanticum</name>
    <dbReference type="NCBI Taxonomy" id="357466"/>
    <lineage>
        <taxon>Eukaryota</taxon>
        <taxon>Viridiplantae</taxon>
        <taxon>Streptophyta</taxon>
        <taxon>Embryophyta</taxon>
        <taxon>Tracheophyta</taxon>
        <taxon>Spermatophyta</taxon>
        <taxon>Magnoliopsida</taxon>
        <taxon>Ranunculales</taxon>
        <taxon>Papaveraceae</taxon>
        <taxon>Papaveroideae</taxon>
        <taxon>Papaver</taxon>
    </lineage>
</organism>
<evidence type="ECO:0000313" key="2">
    <source>
        <dbReference type="Proteomes" id="UP001202328"/>
    </source>
</evidence>
<reference evidence="1" key="1">
    <citation type="submission" date="2022-04" db="EMBL/GenBank/DDBJ databases">
        <title>A functionally conserved STORR gene fusion in Papaver species that diverged 16.8 million years ago.</title>
        <authorList>
            <person name="Catania T."/>
        </authorList>
    </citation>
    <scope>NUCLEOTIDE SEQUENCE</scope>
    <source>
        <strain evidence="1">S-188037</strain>
    </source>
</reference>
<dbReference type="PANTHER" id="PTHR33127">
    <property type="entry name" value="TRANSMEMBRANE PROTEIN"/>
    <property type="match status" value="1"/>
</dbReference>
<accession>A0AAD4T9D6</accession>
<gene>
    <name evidence="1" type="ORF">MKW98_021628</name>
</gene>
<keyword evidence="2" id="KW-1185">Reference proteome</keyword>
<comment type="caution">
    <text evidence="1">The sequence shown here is derived from an EMBL/GenBank/DDBJ whole genome shotgun (WGS) entry which is preliminary data.</text>
</comment>